<evidence type="ECO:0000256" key="1">
    <source>
        <dbReference type="SAM" id="SignalP"/>
    </source>
</evidence>
<evidence type="ECO:0000259" key="2">
    <source>
        <dbReference type="Pfam" id="PF14905"/>
    </source>
</evidence>
<dbReference type="SUPFAM" id="SSF56935">
    <property type="entry name" value="Porins"/>
    <property type="match status" value="1"/>
</dbReference>
<proteinExistence type="predicted"/>
<feature type="signal peptide" evidence="1">
    <location>
        <begin position="1"/>
        <end position="20"/>
    </location>
</feature>
<feature type="domain" description="Outer membrane protein beta-barrel" evidence="2">
    <location>
        <begin position="460"/>
        <end position="910"/>
    </location>
</feature>
<comment type="caution">
    <text evidence="3">The sequence shown here is derived from an EMBL/GenBank/DDBJ whole genome shotgun (WGS) entry which is preliminary data.</text>
</comment>
<dbReference type="Pfam" id="PF14905">
    <property type="entry name" value="OMP_b-brl_3"/>
    <property type="match status" value="1"/>
</dbReference>
<accession>A0A4R6J1G1</accession>
<dbReference type="EMBL" id="SNWP01000010">
    <property type="protein sequence ID" value="TDO29064.1"/>
    <property type="molecule type" value="Genomic_DNA"/>
</dbReference>
<keyword evidence="1" id="KW-0732">Signal</keyword>
<gene>
    <name evidence="3" type="ORF">BC659_1146</name>
</gene>
<sequence>MRNKIFMLILSMFFTGLVSAQVNNSGTLSGKLIDSATKQPMNLATVSVFKAADTVLVTYRLSIESGEFKVSGLPLDIDLRMIVSYSGYAVTRKEFKLTKDTPLFDAGTIIMTPNHANTLEEVLVYAERPPVVVKKDTIEFNAASFKTLPSALVEDLLKKLPGVQLDADGNITVNGKKVNRIMVDGKDFFGGDPKMATRNLPANLIDKVQVSDDKDELDLNPDKAKADVGQVINLKLKKAIKQGLFGKAYAGKADANRYEAGGIVNMFRDTLQVSVLGFSNNLNKAGFGFNDIRSLGGFDRSGINSISINGNGGLNVNGISFGGTGQGIQQSAGIGFNLNNEFKKGLTLNTQYFYGRTRNDITELENRQQFLGDTILTSRSNRSEVQYAKSHRLGFGLRWKIDTTSRMEFRPTLTVTNTNSDRLTNITTNSSVDGPLNASNNLQAVKGKDLGYGHTLSYFKNFKKKGRNLNLFNNISLNTTNTDQFNNVLNTFFPTGSNTIDQLRDQERANFSTSTNINYAEPLSKDLTWRLGYAMTFFENKDALATYNKDAGSGKYDQLNTILTNHLERTSWRNNISSGLNYRYKKLSVTATVNFLWLDLNNRYVSIGQKLDQHFNYIIPGANISWKEFNLSYNANVNPPGISDIQPVADNTNPLYINKGNPDLQPALSHGFNLNFFKNVTQKQLFISAYLGGNISNNGVVRSREIAANGVQTTMPVNADGIHNFYTNFYFNKQYKVNQTFSFQVGTGYNLNYTRNFLIINSKKSYVKNIDFGPFVRGGINWNDKIEWNISYNRGVNNAYYESSNFRDLKVERQNINTDLVIRVPKKFVWEMTLDHRYNSQTAPGVQKTVALLNAGLTYLFMKDDKAQLKFSVSDLLNQNRSVFRFSAENYITDRQVNILQRYFMLTFTYNIRSFGAAGKGAGGKVGGRQSLFFF</sequence>
<organism evidence="3 4">
    <name type="scientific">Sediminibacterium goheungense</name>
    <dbReference type="NCBI Taxonomy" id="1086393"/>
    <lineage>
        <taxon>Bacteria</taxon>
        <taxon>Pseudomonadati</taxon>
        <taxon>Bacteroidota</taxon>
        <taxon>Chitinophagia</taxon>
        <taxon>Chitinophagales</taxon>
        <taxon>Chitinophagaceae</taxon>
        <taxon>Sediminibacterium</taxon>
    </lineage>
</organism>
<dbReference type="OrthoDB" id="606930at2"/>
<dbReference type="Proteomes" id="UP000295741">
    <property type="component" value="Unassembled WGS sequence"/>
</dbReference>
<dbReference type="AlphaFoldDB" id="A0A4R6J1G1"/>
<feature type="chain" id="PRO_5020447533" evidence="1">
    <location>
        <begin position="21"/>
        <end position="935"/>
    </location>
</feature>
<reference evidence="3 4" key="1">
    <citation type="submission" date="2019-03" db="EMBL/GenBank/DDBJ databases">
        <title>Genomic Encyclopedia of Archaeal and Bacterial Type Strains, Phase II (KMG-II): from individual species to whole genera.</title>
        <authorList>
            <person name="Goeker M."/>
        </authorList>
    </citation>
    <scope>NUCLEOTIDE SEQUENCE [LARGE SCALE GENOMIC DNA]</scope>
    <source>
        <strain evidence="3 4">DSM 28323</strain>
    </source>
</reference>
<protein>
    <submittedName>
        <fullName evidence="3">Outer membrane beta-barrel protein</fullName>
    </submittedName>
</protein>
<evidence type="ECO:0000313" key="3">
    <source>
        <dbReference type="EMBL" id="TDO29064.1"/>
    </source>
</evidence>
<dbReference type="RefSeq" id="WP_133473671.1">
    <property type="nucleotide sequence ID" value="NZ_SNWP01000010.1"/>
</dbReference>
<name>A0A4R6J1G1_9BACT</name>
<dbReference type="InterPro" id="IPR041700">
    <property type="entry name" value="OMP_b-brl_3"/>
</dbReference>
<evidence type="ECO:0000313" key="4">
    <source>
        <dbReference type="Proteomes" id="UP000295741"/>
    </source>
</evidence>
<keyword evidence="4" id="KW-1185">Reference proteome</keyword>